<reference evidence="9" key="1">
    <citation type="submission" date="2016-06" db="EMBL/GenBank/DDBJ databases">
        <authorList>
            <person name="Nascimento L."/>
            <person name="Pereira R.V."/>
            <person name="Martins L.F."/>
            <person name="Quaggio R.B."/>
            <person name="Silva A.M."/>
            <person name="Setubal J.C."/>
        </authorList>
    </citation>
    <scope>NUCLEOTIDE SEQUENCE [LARGE SCALE GENOMIC DNA]</scope>
</reference>
<dbReference type="Pfam" id="PF08281">
    <property type="entry name" value="Sigma70_r4_2"/>
    <property type="match status" value="1"/>
</dbReference>
<dbReference type="GO" id="GO:0006352">
    <property type="term" value="P:DNA-templated transcription initiation"/>
    <property type="evidence" value="ECO:0007669"/>
    <property type="project" value="InterPro"/>
</dbReference>
<dbReference type="Pfam" id="PF04542">
    <property type="entry name" value="Sigma70_r2"/>
    <property type="match status" value="1"/>
</dbReference>
<dbReference type="GO" id="GO:0016987">
    <property type="term" value="F:sigma factor activity"/>
    <property type="evidence" value="ECO:0007669"/>
    <property type="project" value="UniProtKB-KW"/>
</dbReference>
<dbReference type="InterPro" id="IPR007627">
    <property type="entry name" value="RNA_pol_sigma70_r2"/>
</dbReference>
<evidence type="ECO:0000256" key="5">
    <source>
        <dbReference type="ARBA" id="ARBA00023163"/>
    </source>
</evidence>
<dbReference type="Proteomes" id="UP000196475">
    <property type="component" value="Unassembled WGS sequence"/>
</dbReference>
<dbReference type="PANTHER" id="PTHR43133:SF8">
    <property type="entry name" value="RNA POLYMERASE SIGMA FACTOR HI_1459-RELATED"/>
    <property type="match status" value="1"/>
</dbReference>
<evidence type="ECO:0000313" key="9">
    <source>
        <dbReference type="Proteomes" id="UP000196475"/>
    </source>
</evidence>
<dbReference type="SUPFAM" id="SSF88946">
    <property type="entry name" value="Sigma2 domain of RNA polymerase sigma factors"/>
    <property type="match status" value="1"/>
</dbReference>
<dbReference type="NCBIfam" id="TIGR02937">
    <property type="entry name" value="sigma70-ECF"/>
    <property type="match status" value="1"/>
</dbReference>
<comment type="similarity">
    <text evidence="1">Belongs to the sigma-70 factor family. ECF subfamily.</text>
</comment>
<organism evidence="8 9">
    <name type="scientific">Bacillus thermozeamaize</name>
    <dbReference type="NCBI Taxonomy" id="230954"/>
    <lineage>
        <taxon>Bacteria</taxon>
        <taxon>Bacillati</taxon>
        <taxon>Bacillota</taxon>
        <taxon>Bacilli</taxon>
        <taxon>Bacillales</taxon>
        <taxon>Bacillaceae</taxon>
        <taxon>Bacillus</taxon>
    </lineage>
</organism>
<dbReference type="InterPro" id="IPR013324">
    <property type="entry name" value="RNA_pol_sigma_r3/r4-like"/>
</dbReference>
<dbReference type="Gene3D" id="1.10.10.10">
    <property type="entry name" value="Winged helix-like DNA-binding domain superfamily/Winged helix DNA-binding domain"/>
    <property type="match status" value="1"/>
</dbReference>
<feature type="domain" description="RNA polymerase sigma-70 region 2" evidence="6">
    <location>
        <begin position="17"/>
        <end position="82"/>
    </location>
</feature>
<sequence>MHSPQQPVLTGDFRAIFETWYPAIYQHLYYLVQHRETAEDLAQEVFIQLYRTGTGQVRNLKAWLYTTASNTAYNYFRAEKRRLRREEKQLMEAHRQAQISAQATPDESLMEKESVQYWHRLLAQLPERDHLSLLLRAAGYSYQEIAQVLEVDADYVGVILSRAKSRLKKIHLASGKGEQT</sequence>
<evidence type="ECO:0000256" key="2">
    <source>
        <dbReference type="ARBA" id="ARBA00023015"/>
    </source>
</evidence>
<dbReference type="PANTHER" id="PTHR43133">
    <property type="entry name" value="RNA POLYMERASE ECF-TYPE SIGMA FACTO"/>
    <property type="match status" value="1"/>
</dbReference>
<keyword evidence="3" id="KW-0731">Sigma factor</keyword>
<keyword evidence="5" id="KW-0804">Transcription</keyword>
<evidence type="ECO:0000259" key="7">
    <source>
        <dbReference type="Pfam" id="PF08281"/>
    </source>
</evidence>
<dbReference type="Gene3D" id="1.10.1740.10">
    <property type="match status" value="1"/>
</dbReference>
<keyword evidence="2" id="KW-0805">Transcription regulation</keyword>
<accession>A0A1Y3PF80</accession>
<dbReference type="InterPro" id="IPR039425">
    <property type="entry name" value="RNA_pol_sigma-70-like"/>
</dbReference>
<proteinExistence type="inferred from homology"/>
<dbReference type="EMBL" id="LZRT01000095">
    <property type="protein sequence ID" value="OUM85963.1"/>
    <property type="molecule type" value="Genomic_DNA"/>
</dbReference>
<gene>
    <name evidence="8" type="ORF">BAA01_15310</name>
</gene>
<evidence type="ECO:0000256" key="4">
    <source>
        <dbReference type="ARBA" id="ARBA00023125"/>
    </source>
</evidence>
<protein>
    <submittedName>
        <fullName evidence="8">Uncharacterized protein</fullName>
    </submittedName>
</protein>
<dbReference type="InterPro" id="IPR013249">
    <property type="entry name" value="RNA_pol_sigma70_r4_t2"/>
</dbReference>
<evidence type="ECO:0000259" key="6">
    <source>
        <dbReference type="Pfam" id="PF04542"/>
    </source>
</evidence>
<dbReference type="InterPro" id="IPR036388">
    <property type="entry name" value="WH-like_DNA-bd_sf"/>
</dbReference>
<name>A0A1Y3PF80_9BACI</name>
<dbReference type="AlphaFoldDB" id="A0A1Y3PF80"/>
<evidence type="ECO:0000256" key="1">
    <source>
        <dbReference type="ARBA" id="ARBA00010641"/>
    </source>
</evidence>
<keyword evidence="4" id="KW-0238">DNA-binding</keyword>
<feature type="domain" description="RNA polymerase sigma factor 70 region 4 type 2" evidence="7">
    <location>
        <begin position="118"/>
        <end position="167"/>
    </location>
</feature>
<evidence type="ECO:0000256" key="3">
    <source>
        <dbReference type="ARBA" id="ARBA00023082"/>
    </source>
</evidence>
<dbReference type="InterPro" id="IPR014284">
    <property type="entry name" value="RNA_pol_sigma-70_dom"/>
</dbReference>
<dbReference type="GO" id="GO:0003677">
    <property type="term" value="F:DNA binding"/>
    <property type="evidence" value="ECO:0007669"/>
    <property type="project" value="UniProtKB-KW"/>
</dbReference>
<comment type="caution">
    <text evidence="8">The sequence shown here is derived from an EMBL/GenBank/DDBJ whole genome shotgun (WGS) entry which is preliminary data.</text>
</comment>
<dbReference type="InterPro" id="IPR013325">
    <property type="entry name" value="RNA_pol_sigma_r2"/>
</dbReference>
<evidence type="ECO:0000313" key="8">
    <source>
        <dbReference type="EMBL" id="OUM85963.1"/>
    </source>
</evidence>
<dbReference type="SUPFAM" id="SSF88659">
    <property type="entry name" value="Sigma3 and sigma4 domains of RNA polymerase sigma factors"/>
    <property type="match status" value="1"/>
</dbReference>